<dbReference type="Proteomes" id="UP001055013">
    <property type="component" value="Unassembled WGS sequence"/>
</dbReference>
<evidence type="ECO:0000313" key="1">
    <source>
        <dbReference type="EMBL" id="GJH21856.1"/>
    </source>
</evidence>
<proteinExistence type="predicted"/>
<dbReference type="EMBL" id="BPUR01000032">
    <property type="protein sequence ID" value="GJH21856.1"/>
    <property type="molecule type" value="Genomic_DNA"/>
</dbReference>
<evidence type="ECO:0000313" key="2">
    <source>
        <dbReference type="Proteomes" id="UP001055013"/>
    </source>
</evidence>
<name>A0ACB5R3U7_9BURK</name>
<gene>
    <name evidence="1" type="ORF">CBA19CS22_34960</name>
</gene>
<keyword evidence="2" id="KW-1185">Reference proteome</keyword>
<reference evidence="1" key="1">
    <citation type="submission" date="2021-09" db="EMBL/GenBank/DDBJ databases">
        <title>Isolation and characterization of 3-chlorobenzoate degrading bacteria from soils in Shizuoka.</title>
        <authorList>
            <person name="Ifat A."/>
            <person name="Ogawa N."/>
            <person name="Kimbara K."/>
            <person name="Moriuchi R."/>
            <person name="Dohra H."/>
            <person name="Shintani M."/>
        </authorList>
    </citation>
    <scope>NUCLEOTIDE SEQUENCE</scope>
    <source>
        <strain evidence="1">19CS2-2</strain>
    </source>
</reference>
<protein>
    <submittedName>
        <fullName evidence="1">Uncharacterized protein</fullName>
    </submittedName>
</protein>
<organism evidence="1 2">
    <name type="scientific">Caballeronia novacaledonica</name>
    <dbReference type="NCBI Taxonomy" id="1544861"/>
    <lineage>
        <taxon>Bacteria</taxon>
        <taxon>Pseudomonadati</taxon>
        <taxon>Pseudomonadota</taxon>
        <taxon>Betaproteobacteria</taxon>
        <taxon>Burkholderiales</taxon>
        <taxon>Burkholderiaceae</taxon>
        <taxon>Caballeronia</taxon>
    </lineage>
</organism>
<accession>A0ACB5R3U7</accession>
<sequence>MLRENDFTFSDRATPAYAGRSLHATSPEGTWRVGLYIDFTKLAPSRERAFFSSVAFARAGPFSTEGLPMLLPDRLNQRIAEAIKHQINTERAQADTTSPVWRERCEVARVAMFSDAERSVFISHVSERRGSAAAREMQSQAETLRTNAIFFLARKPS</sequence>
<comment type="caution">
    <text evidence="1">The sequence shown here is derived from an EMBL/GenBank/DDBJ whole genome shotgun (WGS) entry which is preliminary data.</text>
</comment>